<dbReference type="OrthoDB" id="2867502at2"/>
<sequence>MWYEVLERNNFLVGLYEQVPKLKDVRIAEVNIHDEGRVVAVKFDMPYYAEKPPKKWVELGDNTVAVRIDLSAIQEITLNSGSYDYKANIEIFKDEADLIVVKITGTVNVLIKAESGFIQSVTGYCN</sequence>
<dbReference type="RefSeq" id="WP_068669226.1">
    <property type="nucleotide sequence ID" value="NZ_LYPB01000088.1"/>
</dbReference>
<protein>
    <submittedName>
        <fullName evidence="1">Uncharacterized protein</fullName>
    </submittedName>
</protein>
<evidence type="ECO:0000313" key="2">
    <source>
        <dbReference type="Proteomes" id="UP000078454"/>
    </source>
</evidence>
<comment type="caution">
    <text evidence="1">The sequence shown here is derived from an EMBL/GenBank/DDBJ whole genome shotgun (WGS) entry which is preliminary data.</text>
</comment>
<gene>
    <name evidence="1" type="ORF">A8708_23660</name>
</gene>
<reference evidence="1 2" key="1">
    <citation type="submission" date="2016-05" db="EMBL/GenBank/DDBJ databases">
        <title>Paenibacillus sp. 1ZS3-15 nov., isolated from the rhizosphere soil.</title>
        <authorList>
            <person name="Zhang X.X."/>
            <person name="Zhang J."/>
        </authorList>
    </citation>
    <scope>NUCLEOTIDE SEQUENCE [LARGE SCALE GENOMIC DNA]</scope>
    <source>
        <strain evidence="1 2">1ZS3-15</strain>
    </source>
</reference>
<name>A0A197ZZS4_9BACL</name>
<dbReference type="AlphaFoldDB" id="A0A197ZZS4"/>
<dbReference type="InterPro" id="IPR028957">
    <property type="entry name" value="Imm50"/>
</dbReference>
<dbReference type="Proteomes" id="UP000078454">
    <property type="component" value="Unassembled WGS sequence"/>
</dbReference>
<evidence type="ECO:0000313" key="1">
    <source>
        <dbReference type="EMBL" id="OAS14699.1"/>
    </source>
</evidence>
<dbReference type="EMBL" id="LYPB01000088">
    <property type="protein sequence ID" value="OAS14699.1"/>
    <property type="molecule type" value="Genomic_DNA"/>
</dbReference>
<keyword evidence="2" id="KW-1185">Reference proteome</keyword>
<organism evidence="1 2">
    <name type="scientific">Paenibacillus oryzisoli</name>
    <dbReference type="NCBI Taxonomy" id="1850517"/>
    <lineage>
        <taxon>Bacteria</taxon>
        <taxon>Bacillati</taxon>
        <taxon>Bacillota</taxon>
        <taxon>Bacilli</taxon>
        <taxon>Bacillales</taxon>
        <taxon>Paenibacillaceae</taxon>
        <taxon>Paenibacillus</taxon>
    </lineage>
</organism>
<accession>A0A197ZZS4</accession>
<proteinExistence type="predicted"/>
<dbReference type="Pfam" id="PF15594">
    <property type="entry name" value="Imm50"/>
    <property type="match status" value="1"/>
</dbReference>